<dbReference type="SMART" id="SM00454">
    <property type="entry name" value="SAM"/>
    <property type="match status" value="1"/>
</dbReference>
<dbReference type="InterPro" id="IPR013761">
    <property type="entry name" value="SAM/pointed_sf"/>
</dbReference>
<dbReference type="Pfam" id="PF07647">
    <property type="entry name" value="SAM_2"/>
    <property type="match status" value="1"/>
</dbReference>
<comment type="caution">
    <text evidence="7">The sequence shown here is derived from an EMBL/GenBank/DDBJ whole genome shotgun (WGS) entry which is preliminary data.</text>
</comment>
<feature type="compositionally biased region" description="Low complexity" evidence="4">
    <location>
        <begin position="695"/>
        <end position="708"/>
    </location>
</feature>
<dbReference type="Gene3D" id="1.10.150.50">
    <property type="entry name" value="Transcription Factor, Ets-1"/>
    <property type="match status" value="1"/>
</dbReference>
<dbReference type="PROSITE" id="PS50088">
    <property type="entry name" value="ANK_REPEAT"/>
    <property type="match status" value="4"/>
</dbReference>
<organism evidence="7 8">
    <name type="scientific">Ditylenchus destructor</name>
    <dbReference type="NCBI Taxonomy" id="166010"/>
    <lineage>
        <taxon>Eukaryota</taxon>
        <taxon>Metazoa</taxon>
        <taxon>Ecdysozoa</taxon>
        <taxon>Nematoda</taxon>
        <taxon>Chromadorea</taxon>
        <taxon>Rhabditida</taxon>
        <taxon>Tylenchina</taxon>
        <taxon>Tylenchomorpha</taxon>
        <taxon>Sphaerularioidea</taxon>
        <taxon>Anguinidae</taxon>
        <taxon>Anguininae</taxon>
        <taxon>Ditylenchus</taxon>
    </lineage>
</organism>
<keyword evidence="1" id="KW-0677">Repeat</keyword>
<feature type="compositionally biased region" description="Basic and acidic residues" evidence="4">
    <location>
        <begin position="773"/>
        <end position="785"/>
    </location>
</feature>
<dbReference type="InterPro" id="IPR006020">
    <property type="entry name" value="PTB/PI_dom"/>
</dbReference>
<evidence type="ECO:0000256" key="1">
    <source>
        <dbReference type="ARBA" id="ARBA00022737"/>
    </source>
</evidence>
<evidence type="ECO:0000313" key="8">
    <source>
        <dbReference type="Proteomes" id="UP001201812"/>
    </source>
</evidence>
<dbReference type="Gene3D" id="1.25.40.20">
    <property type="entry name" value="Ankyrin repeat-containing domain"/>
    <property type="match status" value="3"/>
</dbReference>
<dbReference type="InterPro" id="IPR033635">
    <property type="entry name" value="ANKS1/Caskin"/>
</dbReference>
<feature type="domain" description="SAM" evidence="6">
    <location>
        <begin position="919"/>
        <end position="985"/>
    </location>
</feature>
<dbReference type="EMBL" id="JAKKPZ010000033">
    <property type="protein sequence ID" value="KAI1708885.1"/>
    <property type="molecule type" value="Genomic_DNA"/>
</dbReference>
<feature type="region of interest" description="Disordered" evidence="4">
    <location>
        <begin position="765"/>
        <end position="785"/>
    </location>
</feature>
<feature type="repeat" description="ANK" evidence="3">
    <location>
        <begin position="93"/>
        <end position="125"/>
    </location>
</feature>
<feature type="repeat" description="ANK" evidence="3">
    <location>
        <begin position="238"/>
        <end position="270"/>
    </location>
</feature>
<feature type="domain" description="PID" evidence="5">
    <location>
        <begin position="1042"/>
        <end position="1138"/>
    </location>
</feature>
<dbReference type="Pfam" id="PF13637">
    <property type="entry name" value="Ank_4"/>
    <property type="match status" value="1"/>
</dbReference>
<dbReference type="InterPro" id="IPR011993">
    <property type="entry name" value="PH-like_dom_sf"/>
</dbReference>
<feature type="repeat" description="ANK" evidence="3">
    <location>
        <begin position="127"/>
        <end position="159"/>
    </location>
</feature>
<evidence type="ECO:0000259" key="5">
    <source>
        <dbReference type="PROSITE" id="PS01179"/>
    </source>
</evidence>
<feature type="compositionally biased region" description="Polar residues" evidence="4">
    <location>
        <begin position="562"/>
        <end position="574"/>
    </location>
</feature>
<name>A0AAD4R484_9BILA</name>
<dbReference type="CDD" id="cd09487">
    <property type="entry name" value="SAM_superfamily"/>
    <property type="match status" value="1"/>
</dbReference>
<keyword evidence="8" id="KW-1185">Reference proteome</keyword>
<dbReference type="SUPFAM" id="SSF50729">
    <property type="entry name" value="PH domain-like"/>
    <property type="match status" value="1"/>
</dbReference>
<feature type="compositionally biased region" description="Low complexity" evidence="4">
    <location>
        <begin position="591"/>
        <end position="609"/>
    </location>
</feature>
<feature type="compositionally biased region" description="Polar residues" evidence="4">
    <location>
        <begin position="490"/>
        <end position="500"/>
    </location>
</feature>
<dbReference type="SMART" id="SM00462">
    <property type="entry name" value="PTB"/>
    <property type="match status" value="1"/>
</dbReference>
<feature type="compositionally biased region" description="Polar residues" evidence="4">
    <location>
        <begin position="648"/>
        <end position="660"/>
    </location>
</feature>
<dbReference type="PANTHER" id="PTHR24174">
    <property type="entry name" value="ANKYRIN REPEAT AND STERILE ALPHA MOTIF DOMAIN-CONTAINING PROTEIN 1"/>
    <property type="match status" value="1"/>
</dbReference>
<dbReference type="SMART" id="SM00248">
    <property type="entry name" value="ANK"/>
    <property type="match status" value="6"/>
</dbReference>
<sequence length="1268" mass="141176">MGVHDPIINELFELCRNGDTTKVTNWISARNKKSKSPLNFLRPTTPCPGWLTTLREPTTSYTVLHQSARHGHCELTKFLIEQDKELVTAKDRRGCLPVHLAVFNGHADVVEVLIKSDPNTTNALNNAKECPLHVATQNGHAACVSLLLQNRANPLLRNARFETALDIAARMGKSNICKLLICYSPELINQNSNECFANDNRASSSKVLCPLHMATKHGHLDCVRVLCESGFDVNYHTTDGSALHIAVMFCQVDVVEFLIRYGINLSLTDYNGKTALDKANDLMDDNSSTSITSYSKERLIHCRNLIQDAIISPIGNSGSTIKSNNSDNNTTQFDSAKGVIWRELPENSSILLKRLSEKNSTTLNDHNQSHSPSAPKTNPRISAPSMIVDRRRVPHTMGKNEPGKDHTCNYQAPPLYDAWILASKNSGMVYKNVEEVQPGGANQLPLSYDNVPRNLFVYDNAPPPTHRRWEHNCCSKDKECTSTKAKQDSNKSPTNTSSNGCVKFADVSHESKTKSDRRQAKLTRPSLLQAFGVDGPISERNDCDPMCGHIPSSDDISVSAYDRQNGNNSRISPNIASEQNVSFLGDAPLATSEESGPSTSTSLMSISSSDRNAENIYAKSRRYREGTLSTSTANTRSSSTLIDEDSPDNSVDRLTQTDQNTVNDMSNKHLLLETFEMTAQKPFVPENPTRPEEINVNSPNSTTTSENTLASSCSLQAVSQLSSTPSSTSENISRAGKERGHRIPNTLHTSPNMDKLQACLAKGPRTFENGENSPKKDNKQNEQHATMDHSAEWRQIDEILNAIQRDSFFKRKDEIENSDEFKPLTLQNSTYVVTKVSANGKNTARKSPVVAWLVVTGIPQSSIYDIGMKLENNGFDNVELMKGSLTPRFMTEMDLDLDIQKQLSNYMALKMRESIPSIANFEYLSDWLESLSLMDHLGAFAKANLTYTSDIIAARLTRSDLEKMGISTLGHIARIIRSLELAKPKFLSTPGLSLERDKSVSGSESCTNCSRSDDYFSDTCETSKYEAERAEERRMKLLDDCVSFSASYLGSVEISNVEGADDCRRAMAASKKRITQVNKVPQVLLEISVSGVNVVDATTNKLTVHHEINRILIVYQDELDLNCFAYIYKDGEKNFCHVRQESTCAIVWTCVKLGNDEAYKRRRRSEIPAMVFRMIFGCDDCYDRTLATVVCYAHCFAHNGDIFHVNSVITSELLSKTVAYSAGLASFTQIIRKFPAFCLDYIRHQNLRLLLCKRATLIHSPLYLELLI</sequence>
<dbReference type="PANTHER" id="PTHR24174:SF16">
    <property type="entry name" value="CASKIN-2"/>
    <property type="match status" value="1"/>
</dbReference>
<feature type="region of interest" description="Disordered" evidence="4">
    <location>
        <begin position="683"/>
        <end position="751"/>
    </location>
</feature>
<keyword evidence="2 3" id="KW-0040">ANK repeat</keyword>
<evidence type="ECO:0000256" key="4">
    <source>
        <dbReference type="SAM" id="MobiDB-lite"/>
    </source>
</evidence>
<dbReference type="PROSITE" id="PS50105">
    <property type="entry name" value="SAM_DOMAIN"/>
    <property type="match status" value="1"/>
</dbReference>
<feature type="region of interest" description="Disordered" evidence="4">
    <location>
        <begin position="361"/>
        <end position="384"/>
    </location>
</feature>
<feature type="region of interest" description="Disordered" evidence="4">
    <location>
        <begin position="508"/>
        <end position="527"/>
    </location>
</feature>
<feature type="region of interest" description="Disordered" evidence="4">
    <location>
        <begin position="588"/>
        <end position="660"/>
    </location>
</feature>
<feature type="compositionally biased region" description="Basic and acidic residues" evidence="4">
    <location>
        <begin position="508"/>
        <end position="519"/>
    </location>
</feature>
<feature type="compositionally biased region" description="Polar residues" evidence="4">
    <location>
        <begin position="361"/>
        <end position="380"/>
    </location>
</feature>
<feature type="region of interest" description="Disordered" evidence="4">
    <location>
        <begin position="480"/>
        <end position="502"/>
    </location>
</feature>
<dbReference type="Proteomes" id="UP001201812">
    <property type="component" value="Unassembled WGS sequence"/>
</dbReference>
<evidence type="ECO:0000256" key="2">
    <source>
        <dbReference type="ARBA" id="ARBA00023043"/>
    </source>
</evidence>
<dbReference type="InterPro" id="IPR001660">
    <property type="entry name" value="SAM"/>
</dbReference>
<dbReference type="Pfam" id="PF00640">
    <property type="entry name" value="PID"/>
    <property type="match status" value="1"/>
</dbReference>
<feature type="compositionally biased region" description="Basic and acidic residues" evidence="4">
    <location>
        <begin position="480"/>
        <end position="489"/>
    </location>
</feature>
<dbReference type="AlphaFoldDB" id="A0AAD4R484"/>
<dbReference type="InterPro" id="IPR002110">
    <property type="entry name" value="Ankyrin_rpt"/>
</dbReference>
<dbReference type="PROSITE" id="PS50297">
    <property type="entry name" value="ANK_REP_REGION"/>
    <property type="match status" value="3"/>
</dbReference>
<feature type="compositionally biased region" description="Low complexity" evidence="4">
    <location>
        <begin position="627"/>
        <end position="640"/>
    </location>
</feature>
<reference evidence="7" key="1">
    <citation type="submission" date="2022-01" db="EMBL/GenBank/DDBJ databases">
        <title>Genome Sequence Resource for Two Populations of Ditylenchus destructor, the Migratory Endoparasitic Phytonematode.</title>
        <authorList>
            <person name="Zhang H."/>
            <person name="Lin R."/>
            <person name="Xie B."/>
        </authorList>
    </citation>
    <scope>NUCLEOTIDE SEQUENCE</scope>
    <source>
        <strain evidence="7">BazhouSP</strain>
    </source>
</reference>
<dbReference type="PROSITE" id="PS01179">
    <property type="entry name" value="PID"/>
    <property type="match status" value="1"/>
</dbReference>
<dbReference type="Pfam" id="PF12796">
    <property type="entry name" value="Ank_2"/>
    <property type="match status" value="2"/>
</dbReference>
<evidence type="ECO:0000259" key="6">
    <source>
        <dbReference type="PROSITE" id="PS50105"/>
    </source>
</evidence>
<evidence type="ECO:0000313" key="7">
    <source>
        <dbReference type="EMBL" id="KAI1708885.1"/>
    </source>
</evidence>
<feature type="region of interest" description="Disordered" evidence="4">
    <location>
        <begin position="554"/>
        <end position="574"/>
    </location>
</feature>
<dbReference type="Gene3D" id="2.30.29.30">
    <property type="entry name" value="Pleckstrin-homology domain (PH domain)/Phosphotyrosine-binding domain (PTB)"/>
    <property type="match status" value="1"/>
</dbReference>
<gene>
    <name evidence="7" type="ORF">DdX_11644</name>
</gene>
<protein>
    <submittedName>
        <fullName evidence="7">Ankyrin repeats (3 copies) domain-containing protein</fullName>
    </submittedName>
</protein>
<dbReference type="InterPro" id="IPR036770">
    <property type="entry name" value="Ankyrin_rpt-contain_sf"/>
</dbReference>
<feature type="compositionally biased region" description="Low complexity" evidence="4">
    <location>
        <begin position="719"/>
        <end position="733"/>
    </location>
</feature>
<feature type="repeat" description="ANK" evidence="3">
    <location>
        <begin position="210"/>
        <end position="238"/>
    </location>
</feature>
<evidence type="ECO:0000256" key="3">
    <source>
        <dbReference type="PROSITE-ProRule" id="PRU00023"/>
    </source>
</evidence>
<proteinExistence type="predicted"/>
<feature type="compositionally biased region" description="Polar residues" evidence="4">
    <location>
        <begin position="709"/>
        <end position="718"/>
    </location>
</feature>
<accession>A0AAD4R484</accession>
<dbReference type="SUPFAM" id="SSF48403">
    <property type="entry name" value="Ankyrin repeat"/>
    <property type="match status" value="1"/>
</dbReference>
<dbReference type="SUPFAM" id="SSF47769">
    <property type="entry name" value="SAM/Pointed domain"/>
    <property type="match status" value="1"/>
</dbReference>